<dbReference type="RefSeq" id="WP_345642405.1">
    <property type="nucleotide sequence ID" value="NZ_BAABKB010000002.1"/>
</dbReference>
<dbReference type="Gene3D" id="3.40.50.300">
    <property type="entry name" value="P-loop containing nucleotide triphosphate hydrolases"/>
    <property type="match status" value="1"/>
</dbReference>
<dbReference type="InterPro" id="IPR027417">
    <property type="entry name" value="P-loop_NTPase"/>
</dbReference>
<gene>
    <name evidence="1" type="ORF">GCM10023335_12470</name>
</gene>
<keyword evidence="2" id="KW-1185">Reference proteome</keyword>
<evidence type="ECO:0000313" key="2">
    <source>
        <dbReference type="Proteomes" id="UP001501759"/>
    </source>
</evidence>
<reference evidence="2" key="1">
    <citation type="journal article" date="2019" name="Int. J. Syst. Evol. Microbiol.">
        <title>The Global Catalogue of Microorganisms (GCM) 10K type strain sequencing project: providing services to taxonomists for standard genome sequencing and annotation.</title>
        <authorList>
            <consortium name="The Broad Institute Genomics Platform"/>
            <consortium name="The Broad Institute Genome Sequencing Center for Infectious Disease"/>
            <person name="Wu L."/>
            <person name="Ma J."/>
        </authorList>
    </citation>
    <scope>NUCLEOTIDE SEQUENCE [LARGE SCALE GENOMIC DNA]</scope>
    <source>
        <strain evidence="2">JCM 18409</strain>
    </source>
</reference>
<protein>
    <recommendedName>
        <fullName evidence="3">Terminase</fullName>
    </recommendedName>
</protein>
<dbReference type="EMBL" id="BAABKB010000002">
    <property type="protein sequence ID" value="GAA4999521.1"/>
    <property type="molecule type" value="Genomic_DNA"/>
</dbReference>
<dbReference type="Proteomes" id="UP001501759">
    <property type="component" value="Unassembled WGS sequence"/>
</dbReference>
<sequence length="520" mass="56891">MTTTSETWAPPTEFAEDLKERYGLECPPRWGTPRHPDRPSLGPKLWKVMAKLGAPPMPWQKYVSDVALEIDPETGLFAHREVGISVPRQQGKTELCLGAQVHRSLAWPRQTIVYAAQTRGMARQRWEDEFWEKISGSDLARMARIRKSNGNEAILWGRTRSKMGITANTEKAAHGLTLDLGFIDEAFAHEDDRLEGAFSPAMLTRAMAQLWWASAGGTTKSVWLNKKRETGRALVEALYDALAEDAATARPRVAYFEWFAPEDMDRADPATWRATLPALGHTVTEAVIAAELEKMDPAEFDRAYLNRTRKPTPPSDPNVPKAKWAGAADAASKPVAASVALALDVSQDRKRAAISAASLRPDGRVHLEVVAYRPGTDWVVPAMVKLHSLWKPVAVAVAASGAPASSLIDDLVAAGIDVPKDKEHPERGDLAVMRSGDIIEACGQMADAMNQGTVVHLDQVPLTAAVNGARTRRNGDAWTLDRTSSLTEISPFCAATFARWALLIRGPHVIADYDIADSFA</sequence>
<evidence type="ECO:0008006" key="3">
    <source>
        <dbReference type="Google" id="ProtNLM"/>
    </source>
</evidence>
<accession>A0ABP9IJC7</accession>
<organism evidence="1 2">
    <name type="scientific">Streptomyces siamensis</name>
    <dbReference type="NCBI Taxonomy" id="1274986"/>
    <lineage>
        <taxon>Bacteria</taxon>
        <taxon>Bacillati</taxon>
        <taxon>Actinomycetota</taxon>
        <taxon>Actinomycetes</taxon>
        <taxon>Kitasatosporales</taxon>
        <taxon>Streptomycetaceae</taxon>
        <taxon>Streptomyces</taxon>
    </lineage>
</organism>
<comment type="caution">
    <text evidence="1">The sequence shown here is derived from an EMBL/GenBank/DDBJ whole genome shotgun (WGS) entry which is preliminary data.</text>
</comment>
<proteinExistence type="predicted"/>
<name>A0ABP9IJC7_9ACTN</name>
<evidence type="ECO:0000313" key="1">
    <source>
        <dbReference type="EMBL" id="GAA4999521.1"/>
    </source>
</evidence>